<dbReference type="AlphaFoldDB" id="A0A518AQT2"/>
<dbReference type="EMBL" id="CP036278">
    <property type="protein sequence ID" value="QDU57092.1"/>
    <property type="molecule type" value="Genomic_DNA"/>
</dbReference>
<dbReference type="RefSeq" id="WP_145248011.1">
    <property type="nucleotide sequence ID" value="NZ_CP036278.1"/>
</dbReference>
<name>A0A518AQT2_9BACT</name>
<protein>
    <recommendedName>
        <fullName evidence="3">Leucine Rich repeats (2 copies)</fullName>
    </recommendedName>
</protein>
<reference evidence="1 2" key="1">
    <citation type="submission" date="2019-02" db="EMBL/GenBank/DDBJ databases">
        <title>Deep-cultivation of Planctomycetes and their phenomic and genomic characterization uncovers novel biology.</title>
        <authorList>
            <person name="Wiegand S."/>
            <person name="Jogler M."/>
            <person name="Boedeker C."/>
            <person name="Pinto D."/>
            <person name="Vollmers J."/>
            <person name="Rivas-Marin E."/>
            <person name="Kohn T."/>
            <person name="Peeters S.H."/>
            <person name="Heuer A."/>
            <person name="Rast P."/>
            <person name="Oberbeckmann S."/>
            <person name="Bunk B."/>
            <person name="Jeske O."/>
            <person name="Meyerdierks A."/>
            <person name="Storesund J.E."/>
            <person name="Kallscheuer N."/>
            <person name="Luecker S."/>
            <person name="Lage O.M."/>
            <person name="Pohl T."/>
            <person name="Merkel B.J."/>
            <person name="Hornburger P."/>
            <person name="Mueller R.-W."/>
            <person name="Bruemmer F."/>
            <person name="Labrenz M."/>
            <person name="Spormann A.M."/>
            <person name="Op den Camp H."/>
            <person name="Overmann J."/>
            <person name="Amann R."/>
            <person name="Jetten M.S.M."/>
            <person name="Mascher T."/>
            <person name="Medema M.H."/>
            <person name="Devos D.P."/>
            <person name="Kaster A.-K."/>
            <person name="Ovreas L."/>
            <person name="Rohde M."/>
            <person name="Galperin M.Y."/>
            <person name="Jogler C."/>
        </authorList>
    </citation>
    <scope>NUCLEOTIDE SEQUENCE [LARGE SCALE GENOMIC DNA]</scope>
    <source>
        <strain evidence="1 2">Pan181</strain>
    </source>
</reference>
<keyword evidence="2" id="KW-1185">Reference proteome</keyword>
<sequence length="195" mass="21925">MSRNLRRLSIALAVFAVGTLLVFGVMLLRERSLRAIEADQRARAAKYATSAVAHAKESGNTYVFYWEMLTALAADEECREKVTSLEFSLGREPFDEPFDYSVIRQLTNLKRIYFYCGGSEQALKAAQGMESIEEFSFELCGSSPEEIEMLATFPKLKKVSYSQVMRQSTIDHLKELLPGVDLRGYDDAELIAGDP</sequence>
<dbReference type="Proteomes" id="UP000315750">
    <property type="component" value="Chromosome"/>
</dbReference>
<gene>
    <name evidence="1" type="ORF">Pan181_33060</name>
</gene>
<evidence type="ECO:0000313" key="1">
    <source>
        <dbReference type="EMBL" id="QDU57092.1"/>
    </source>
</evidence>
<evidence type="ECO:0000313" key="2">
    <source>
        <dbReference type="Proteomes" id="UP000315750"/>
    </source>
</evidence>
<proteinExistence type="predicted"/>
<accession>A0A518AQT2</accession>
<evidence type="ECO:0008006" key="3">
    <source>
        <dbReference type="Google" id="ProtNLM"/>
    </source>
</evidence>
<dbReference type="KEGG" id="amuc:Pan181_33060"/>
<organism evidence="1 2">
    <name type="scientific">Aeoliella mucimassa</name>
    <dbReference type="NCBI Taxonomy" id="2527972"/>
    <lineage>
        <taxon>Bacteria</taxon>
        <taxon>Pseudomonadati</taxon>
        <taxon>Planctomycetota</taxon>
        <taxon>Planctomycetia</taxon>
        <taxon>Pirellulales</taxon>
        <taxon>Lacipirellulaceae</taxon>
        <taxon>Aeoliella</taxon>
    </lineage>
</organism>